<sequence length="118" mass="13305">MNYVYYSQKTKRTAFVLPDKTQLQVGMTVTYCRFCKLAFTSCYKRGILLNSSSISQPKTIWQLISHVAPGKGHSTKPVGCLQEVALGGIWLLNVVLDEDNEDVKKRRGIGFCEIDDKD</sequence>
<keyword evidence="2" id="KW-1185">Reference proteome</keyword>
<protein>
    <submittedName>
        <fullName evidence="1">Uncharacterized protein</fullName>
    </submittedName>
</protein>
<organism evidence="1 2">
    <name type="scientific">Caerostris darwini</name>
    <dbReference type="NCBI Taxonomy" id="1538125"/>
    <lineage>
        <taxon>Eukaryota</taxon>
        <taxon>Metazoa</taxon>
        <taxon>Ecdysozoa</taxon>
        <taxon>Arthropoda</taxon>
        <taxon>Chelicerata</taxon>
        <taxon>Arachnida</taxon>
        <taxon>Araneae</taxon>
        <taxon>Araneomorphae</taxon>
        <taxon>Entelegynae</taxon>
        <taxon>Araneoidea</taxon>
        <taxon>Araneidae</taxon>
        <taxon>Caerostris</taxon>
    </lineage>
</organism>
<evidence type="ECO:0000313" key="2">
    <source>
        <dbReference type="Proteomes" id="UP001054837"/>
    </source>
</evidence>
<accession>A0AAV4S1F2</accession>
<comment type="caution">
    <text evidence="1">The sequence shown here is derived from an EMBL/GenBank/DDBJ whole genome shotgun (WGS) entry which is preliminary data.</text>
</comment>
<evidence type="ECO:0000313" key="1">
    <source>
        <dbReference type="EMBL" id="GIY28358.1"/>
    </source>
</evidence>
<reference evidence="1 2" key="1">
    <citation type="submission" date="2021-06" db="EMBL/GenBank/DDBJ databases">
        <title>Caerostris darwini draft genome.</title>
        <authorList>
            <person name="Kono N."/>
            <person name="Arakawa K."/>
        </authorList>
    </citation>
    <scope>NUCLEOTIDE SEQUENCE [LARGE SCALE GENOMIC DNA]</scope>
</reference>
<name>A0AAV4S1F2_9ARAC</name>
<gene>
    <name evidence="1" type="ORF">CDAR_230951</name>
</gene>
<dbReference type="AlphaFoldDB" id="A0AAV4S1F2"/>
<dbReference type="EMBL" id="BPLQ01007167">
    <property type="protein sequence ID" value="GIY28358.1"/>
    <property type="molecule type" value="Genomic_DNA"/>
</dbReference>
<dbReference type="Proteomes" id="UP001054837">
    <property type="component" value="Unassembled WGS sequence"/>
</dbReference>
<proteinExistence type="predicted"/>